<dbReference type="EMBL" id="QXFV01000948">
    <property type="protein sequence ID" value="KAE9020142.1"/>
    <property type="molecule type" value="Genomic_DNA"/>
</dbReference>
<organism evidence="1 4">
    <name type="scientific">Phytophthora rubi</name>
    <dbReference type="NCBI Taxonomy" id="129364"/>
    <lineage>
        <taxon>Eukaryota</taxon>
        <taxon>Sar</taxon>
        <taxon>Stramenopiles</taxon>
        <taxon>Oomycota</taxon>
        <taxon>Peronosporomycetes</taxon>
        <taxon>Peronosporales</taxon>
        <taxon>Peronosporaceae</taxon>
        <taxon>Phytophthora</taxon>
    </lineage>
</organism>
<accession>A0A6A3LL65</accession>
<sequence length="117" mass="12779">MGVSTLILITNCAMANGEIGGDEGLAFDEAVLVWSGFLVLTGVASPSLKWYEASSSGRLPLQMAEVRYSAWIKDVEEQEQAERLSEAFWREDGCVRDKKPVQTLSGCTLSSGSYEPR</sequence>
<reference evidence="4 6" key="1">
    <citation type="submission" date="2018-09" db="EMBL/GenBank/DDBJ databases">
        <title>Genomic investigation of the strawberry pathogen Phytophthora fragariae indicates pathogenicity is determined by transcriptional variation in three key races.</title>
        <authorList>
            <person name="Adams T.M."/>
            <person name="Armitage A.D."/>
            <person name="Sobczyk M.K."/>
            <person name="Bates H.J."/>
            <person name="Dunwell J.M."/>
            <person name="Nellist C.F."/>
            <person name="Harrison R.J."/>
        </authorList>
    </citation>
    <scope>NUCLEOTIDE SEQUENCE [LARGE SCALE GENOMIC DNA]</scope>
    <source>
        <strain evidence="1 4">SCRP249</strain>
        <strain evidence="2 6">SCRP324</strain>
        <strain evidence="3 5">SCRP333</strain>
    </source>
</reference>
<proteinExistence type="predicted"/>
<dbReference type="Proteomes" id="UP000434957">
    <property type="component" value="Unassembled WGS sequence"/>
</dbReference>
<gene>
    <name evidence="1" type="ORF">PR001_g13676</name>
    <name evidence="2" type="ORF">PR002_g5447</name>
    <name evidence="3" type="ORF">PR003_g15574</name>
</gene>
<protein>
    <submittedName>
        <fullName evidence="1">Uncharacterized protein</fullName>
    </submittedName>
</protein>
<dbReference type="EMBL" id="QXFU01000231">
    <property type="protein sequence ID" value="KAE9039547.1"/>
    <property type="molecule type" value="Genomic_DNA"/>
</dbReference>
<dbReference type="Proteomes" id="UP000435112">
    <property type="component" value="Unassembled WGS sequence"/>
</dbReference>
<name>A0A6A3LL65_9STRA</name>
<dbReference type="EMBL" id="QXFT01001087">
    <property type="protein sequence ID" value="KAE9329378.1"/>
    <property type="molecule type" value="Genomic_DNA"/>
</dbReference>
<evidence type="ECO:0000313" key="5">
    <source>
        <dbReference type="Proteomes" id="UP000434957"/>
    </source>
</evidence>
<keyword evidence="5" id="KW-1185">Reference proteome</keyword>
<evidence type="ECO:0000313" key="2">
    <source>
        <dbReference type="EMBL" id="KAE9039547.1"/>
    </source>
</evidence>
<evidence type="ECO:0000313" key="4">
    <source>
        <dbReference type="Proteomes" id="UP000429607"/>
    </source>
</evidence>
<comment type="caution">
    <text evidence="1">The sequence shown here is derived from an EMBL/GenBank/DDBJ whole genome shotgun (WGS) entry which is preliminary data.</text>
</comment>
<evidence type="ECO:0000313" key="6">
    <source>
        <dbReference type="Proteomes" id="UP000435112"/>
    </source>
</evidence>
<dbReference type="Proteomes" id="UP000429607">
    <property type="component" value="Unassembled WGS sequence"/>
</dbReference>
<evidence type="ECO:0000313" key="3">
    <source>
        <dbReference type="EMBL" id="KAE9329378.1"/>
    </source>
</evidence>
<dbReference type="AlphaFoldDB" id="A0A6A3LL65"/>
<evidence type="ECO:0000313" key="1">
    <source>
        <dbReference type="EMBL" id="KAE9020142.1"/>
    </source>
</evidence>
<dbReference type="OrthoDB" id="127073at2759"/>